<keyword evidence="2" id="KW-1185">Reference proteome</keyword>
<dbReference type="EMBL" id="JAAWWP010000013">
    <property type="protein sequence ID" value="NKI43626.1"/>
    <property type="molecule type" value="Genomic_DNA"/>
</dbReference>
<dbReference type="CDD" id="cd00090">
    <property type="entry name" value="HTH_ARSR"/>
    <property type="match status" value="1"/>
</dbReference>
<dbReference type="RefSeq" id="WP_168541251.1">
    <property type="nucleotide sequence ID" value="NZ_JAAWWP010000013.1"/>
</dbReference>
<comment type="caution">
    <text evidence="1">The sequence shown here is derived from an EMBL/GenBank/DDBJ whole genome shotgun (WGS) entry which is preliminary data.</text>
</comment>
<dbReference type="Gene3D" id="1.10.10.10">
    <property type="entry name" value="Winged helix-like DNA-binding domain superfamily/Winged helix DNA-binding domain"/>
    <property type="match status" value="1"/>
</dbReference>
<name>A0ABX1H5J7_9ACTN</name>
<organism evidence="1 2">
    <name type="scientific">Streptomyces physcomitrii</name>
    <dbReference type="NCBI Taxonomy" id="2724184"/>
    <lineage>
        <taxon>Bacteria</taxon>
        <taxon>Bacillati</taxon>
        <taxon>Actinomycetota</taxon>
        <taxon>Actinomycetes</taxon>
        <taxon>Kitasatosporales</taxon>
        <taxon>Streptomycetaceae</taxon>
        <taxon>Streptomyces</taxon>
    </lineage>
</organism>
<gene>
    <name evidence="1" type="ORF">HFV08_20730</name>
</gene>
<dbReference type="SUPFAM" id="SSF46785">
    <property type="entry name" value="Winged helix' DNA-binding domain"/>
    <property type="match status" value="1"/>
</dbReference>
<sequence length="327" mass="35590">MHGYTHLRLGPLDQLRVSVTAHQGATLLSLLADALGGRSQGVPERWRALVRQAAPEGSGAVLAPLFAPAYSVIPDSITPTACMPDGDVASQCALLADLSPDTLLTELETEFPEFVPPQWQPVVERPREWLRAYARLLGSVWDQFRPVWRGAGALLHRETERVGTAAVSGNLDVLLGSVSSRFRYGEGSLRLPDQQAGDFSLDGRRLVLVPIVSGSGASMFALDRPDLVWIGYPMPGVGRLWENCTEPHGGTDALALLLGPRRAALLRACEEPLTMGEIAVRIGCSPATLTYHCAQLEQAGLLQRERRGQQVRLWRTERGHSVLDLLS</sequence>
<reference evidence="1 2" key="1">
    <citation type="submission" date="2020-04" db="EMBL/GenBank/DDBJ databases">
        <title>Phylogenetic Diversity and Antibacterial Activity against Ralstonia solanacearum of Endophytic Actinomycete Isolated from Moss.</title>
        <authorList>
            <person name="Zhuang X."/>
        </authorList>
    </citation>
    <scope>NUCLEOTIDE SEQUENCE [LARGE SCALE GENOMIC DNA]</scope>
    <source>
        <strain evidence="1 2">LD120</strain>
    </source>
</reference>
<protein>
    <submittedName>
        <fullName evidence="1">Helix-turn-helix domain-containing protein</fullName>
    </submittedName>
</protein>
<evidence type="ECO:0000313" key="1">
    <source>
        <dbReference type="EMBL" id="NKI43626.1"/>
    </source>
</evidence>
<accession>A0ABX1H5J7</accession>
<dbReference type="InterPro" id="IPR036388">
    <property type="entry name" value="WH-like_DNA-bd_sf"/>
</dbReference>
<dbReference type="InterPro" id="IPR036390">
    <property type="entry name" value="WH_DNA-bd_sf"/>
</dbReference>
<proteinExistence type="predicted"/>
<dbReference type="Pfam" id="PF12840">
    <property type="entry name" value="HTH_20"/>
    <property type="match status" value="1"/>
</dbReference>
<evidence type="ECO:0000313" key="2">
    <source>
        <dbReference type="Proteomes" id="UP000772196"/>
    </source>
</evidence>
<dbReference type="InterPro" id="IPR011991">
    <property type="entry name" value="ArsR-like_HTH"/>
</dbReference>
<dbReference type="Proteomes" id="UP000772196">
    <property type="component" value="Unassembled WGS sequence"/>
</dbReference>